<dbReference type="AlphaFoldDB" id="A0A8X6L2Y7"/>
<comment type="caution">
    <text evidence="1">The sequence shown here is derived from an EMBL/GenBank/DDBJ whole genome shotgun (WGS) entry which is preliminary data.</text>
</comment>
<evidence type="ECO:0000313" key="2">
    <source>
        <dbReference type="Proteomes" id="UP000887116"/>
    </source>
</evidence>
<gene>
    <name evidence="1" type="ORF">TNCT_435271</name>
</gene>
<protein>
    <submittedName>
        <fullName evidence="1">Uncharacterized protein</fullName>
    </submittedName>
</protein>
<name>A0A8X6L2Y7_TRICU</name>
<proteinExistence type="predicted"/>
<evidence type="ECO:0000313" key="1">
    <source>
        <dbReference type="EMBL" id="GFQ91848.1"/>
    </source>
</evidence>
<keyword evidence="2" id="KW-1185">Reference proteome</keyword>
<accession>A0A8X6L2Y7</accession>
<organism evidence="1 2">
    <name type="scientific">Trichonephila clavata</name>
    <name type="common">Joro spider</name>
    <name type="synonym">Nephila clavata</name>
    <dbReference type="NCBI Taxonomy" id="2740835"/>
    <lineage>
        <taxon>Eukaryota</taxon>
        <taxon>Metazoa</taxon>
        <taxon>Ecdysozoa</taxon>
        <taxon>Arthropoda</taxon>
        <taxon>Chelicerata</taxon>
        <taxon>Arachnida</taxon>
        <taxon>Araneae</taxon>
        <taxon>Araneomorphae</taxon>
        <taxon>Entelegynae</taxon>
        <taxon>Araneoidea</taxon>
        <taxon>Nephilidae</taxon>
        <taxon>Trichonephila</taxon>
    </lineage>
</organism>
<sequence>MAGIEDDVMDAPFLFDIHDLDAGLPNNVDEAFAYDNNLDAPVGNDVYIPVSHGNVDDAVLDAPGAEN</sequence>
<reference evidence="1" key="1">
    <citation type="submission" date="2020-07" db="EMBL/GenBank/DDBJ databases">
        <title>Multicomponent nature underlies the extraordinary mechanical properties of spider dragline silk.</title>
        <authorList>
            <person name="Kono N."/>
            <person name="Nakamura H."/>
            <person name="Mori M."/>
            <person name="Yoshida Y."/>
            <person name="Ohtoshi R."/>
            <person name="Malay A.D."/>
            <person name="Moran D.A.P."/>
            <person name="Tomita M."/>
            <person name="Numata K."/>
            <person name="Arakawa K."/>
        </authorList>
    </citation>
    <scope>NUCLEOTIDE SEQUENCE</scope>
</reference>
<dbReference type="EMBL" id="BMAO01023923">
    <property type="protein sequence ID" value="GFQ91848.1"/>
    <property type="molecule type" value="Genomic_DNA"/>
</dbReference>
<dbReference type="Proteomes" id="UP000887116">
    <property type="component" value="Unassembled WGS sequence"/>
</dbReference>